<dbReference type="KEGG" id="scs:Sta7437_4622"/>
<name>K9XZS8_STAC7</name>
<dbReference type="HOGENOM" id="CLU_058810_0_0_3"/>
<keyword evidence="1" id="KW-0614">Plasmid</keyword>
<protein>
    <submittedName>
        <fullName evidence="1">Mobilization protein MobD</fullName>
    </submittedName>
</protein>
<dbReference type="AlphaFoldDB" id="K9XZS8"/>
<keyword evidence="2" id="KW-1185">Reference proteome</keyword>
<organism evidence="1 2">
    <name type="scientific">Stanieria cyanosphaera (strain ATCC 29371 / PCC 7437)</name>
    <dbReference type="NCBI Taxonomy" id="111780"/>
    <lineage>
        <taxon>Bacteria</taxon>
        <taxon>Bacillati</taxon>
        <taxon>Cyanobacteriota</taxon>
        <taxon>Cyanophyceae</taxon>
        <taxon>Pleurocapsales</taxon>
        <taxon>Dermocarpellaceae</taxon>
        <taxon>Stanieria</taxon>
    </lineage>
</organism>
<evidence type="ECO:0000313" key="2">
    <source>
        <dbReference type="Proteomes" id="UP000010473"/>
    </source>
</evidence>
<dbReference type="EMBL" id="CP003654">
    <property type="protein sequence ID" value="AFZ38080.1"/>
    <property type="molecule type" value="Genomic_DNA"/>
</dbReference>
<reference evidence="2" key="1">
    <citation type="journal article" date="2013" name="Proc. Natl. Acad. Sci. U.S.A.">
        <title>Improving the coverage of the cyanobacterial phylum using diversity-driven genome sequencing.</title>
        <authorList>
            <person name="Shih P.M."/>
            <person name="Wu D."/>
            <person name="Latifi A."/>
            <person name="Axen S.D."/>
            <person name="Fewer D.P."/>
            <person name="Talla E."/>
            <person name="Calteau A."/>
            <person name="Cai F."/>
            <person name="Tandeau de Marsac N."/>
            <person name="Rippka R."/>
            <person name="Herdman M."/>
            <person name="Sivonen K."/>
            <person name="Coursin T."/>
            <person name="Laurent T."/>
            <person name="Goodwin L."/>
            <person name="Nolan M."/>
            <person name="Davenport K.W."/>
            <person name="Han C.S."/>
            <person name="Rubin E.M."/>
            <person name="Eisen J.A."/>
            <person name="Woyke T."/>
            <person name="Gugger M."/>
            <person name="Kerfeld C.A."/>
        </authorList>
    </citation>
    <scope>NUCLEOTIDE SEQUENCE [LARGE SCALE GENOMIC DNA]</scope>
    <source>
        <strain evidence="2">ATCC 29371 / PCC 7437</strain>
        <plasmid evidence="2">Plasmid pSTA7437.01</plasmid>
    </source>
</reference>
<evidence type="ECO:0000313" key="1">
    <source>
        <dbReference type="EMBL" id="AFZ38080.1"/>
    </source>
</evidence>
<sequence>MATIYLIDGEKGGVGKSLFCRCLLHFLEQKKIAYKLIDTDPKPDVAQIYNGIKDIQFVASDEATVMYSQTAGEVDKIIDLAMKEDVIVNLPGKVHQQVKFWIEGNNLLDEDFIKESGVSFCKFFLSNGSDISLDLLEDSLQTYKGKLPHILVRNQGLKLDWSDITNSDRFLELKSKYQFLEIDFPGLRRTDIDFIDRKKQPFAQVMAQLPLLARQRVKTFLSDTMAAIEGTGKFTTSPTPATANKK</sequence>
<dbReference type="Proteomes" id="UP000010473">
    <property type="component" value="Plasmid pSTA7437.01"/>
</dbReference>
<gene>
    <name evidence="1" type="ordered locus">Sta7437_4622</name>
</gene>
<dbReference type="OrthoDB" id="200044at2"/>
<proteinExistence type="predicted"/>
<dbReference type="SUPFAM" id="SSF52540">
    <property type="entry name" value="P-loop containing nucleoside triphosphate hydrolases"/>
    <property type="match status" value="1"/>
</dbReference>
<dbReference type="InterPro" id="IPR027417">
    <property type="entry name" value="P-loop_NTPase"/>
</dbReference>
<dbReference type="RefSeq" id="WP_015211986.1">
    <property type="nucleotide sequence ID" value="NC_019765.1"/>
</dbReference>
<geneLocation type="plasmid" evidence="1 2">
    <name>pSTA7437.01</name>
</geneLocation>
<accession>K9XZS8</accession>